<accession>A0AAX4J9J2</accession>
<dbReference type="KEGG" id="vnx:VNE69_02094"/>
<dbReference type="PANTHER" id="PTHR46621:SF1">
    <property type="entry name" value="SNRNA-ACTIVATING PROTEIN COMPLEX SUBUNIT 4"/>
    <property type="match status" value="1"/>
</dbReference>
<sequence length="507" mass="60372">MKINLHKRIPLTFILNVKQKNPALHYLYHNKRKYKYPENIDQKFIENPNDPFWISLSNKINIDKHTCYNEIITKYFRKQGSSWTKQKDTLLLDLVEQNTSWLSIGFTLNIHPIQCIKRYWKLENKREPASWTKEEDKQLVDLVAKYNKNWSLISTFIPSRSRSQCLQRYKRLDGNKGKWTKEEDACLIEAVNKYYYKGWKYISEFVPHRTDSQCRERWVDSLDPKIKKGKWSKEDDEILMKFYGNNWEEISEMTKRINGIFKDKNLTAYFCNKCCVIKEPFYKEIKLEHNPLGGYIKDDKFLYYTKDKIYSLDISKEDLSKEVCKKESLDFVLFLNDKFIVISDKEIQIYRNLVLSQVYPVKRGVCVGAIQDDKLYLAYEDGSVCCLEDNKLVEILKMDENILSFDVSGNKICISFFNNKLAACDKSGINFLYTEVSFIIKTARFWKDHIVTLDEENNFSLFDLNLKIIYNENYEGRLSNFEIKEDVLYLIMKNNTIIITEEIKEYI</sequence>
<dbReference type="InterPro" id="IPR009057">
    <property type="entry name" value="Homeodomain-like_sf"/>
</dbReference>
<dbReference type="GO" id="GO:0042795">
    <property type="term" value="P:snRNA transcription by RNA polymerase II"/>
    <property type="evidence" value="ECO:0007669"/>
    <property type="project" value="TreeGrafter"/>
</dbReference>
<feature type="domain" description="HTH myb-type" evidence="7">
    <location>
        <begin position="130"/>
        <end position="172"/>
    </location>
</feature>
<evidence type="ECO:0000259" key="5">
    <source>
        <dbReference type="PROSITE" id="PS50090"/>
    </source>
</evidence>
<dbReference type="RefSeq" id="XP_065328712.1">
    <property type="nucleotide sequence ID" value="XM_065472640.1"/>
</dbReference>
<dbReference type="PROSITE" id="PS51293">
    <property type="entry name" value="SANT"/>
    <property type="match status" value="1"/>
</dbReference>
<protein>
    <submittedName>
        <fullName evidence="8">F-box/WD40 repeat domain-containing protein</fullName>
    </submittedName>
</protein>
<dbReference type="PANTHER" id="PTHR46621">
    <property type="entry name" value="SNRNA-ACTIVATING PROTEIN COMPLEX SUBUNIT 4"/>
    <property type="match status" value="1"/>
</dbReference>
<dbReference type="GO" id="GO:0000978">
    <property type="term" value="F:RNA polymerase II cis-regulatory region sequence-specific DNA binding"/>
    <property type="evidence" value="ECO:0007669"/>
    <property type="project" value="TreeGrafter"/>
</dbReference>
<evidence type="ECO:0000313" key="9">
    <source>
        <dbReference type="Proteomes" id="UP001334084"/>
    </source>
</evidence>
<feature type="domain" description="Myb-like" evidence="5">
    <location>
        <begin position="223"/>
        <end position="256"/>
    </location>
</feature>
<dbReference type="PROSITE" id="PS50090">
    <property type="entry name" value="MYB_LIKE"/>
    <property type="match status" value="3"/>
</dbReference>
<keyword evidence="3" id="KW-0804">Transcription</keyword>
<feature type="domain" description="HTH myb-type" evidence="7">
    <location>
        <begin position="175"/>
        <end position="226"/>
    </location>
</feature>
<dbReference type="GO" id="GO:0019185">
    <property type="term" value="C:snRNA-activating protein complex"/>
    <property type="evidence" value="ECO:0007669"/>
    <property type="project" value="TreeGrafter"/>
</dbReference>
<dbReference type="InterPro" id="IPR017884">
    <property type="entry name" value="SANT_dom"/>
</dbReference>
<evidence type="ECO:0000256" key="3">
    <source>
        <dbReference type="ARBA" id="ARBA00023163"/>
    </source>
</evidence>
<dbReference type="InterPro" id="IPR036322">
    <property type="entry name" value="WD40_repeat_dom_sf"/>
</dbReference>
<dbReference type="SUPFAM" id="SSF46689">
    <property type="entry name" value="Homeodomain-like"/>
    <property type="match status" value="2"/>
</dbReference>
<feature type="domain" description="Myb-like" evidence="5">
    <location>
        <begin position="123"/>
        <end position="170"/>
    </location>
</feature>
<dbReference type="AlphaFoldDB" id="A0AAX4J9J2"/>
<keyword evidence="4" id="KW-0539">Nucleus</keyword>
<name>A0AAX4J9J2_9MICR</name>
<dbReference type="FunFam" id="1.10.10.60:FF:000016">
    <property type="entry name" value="Transcriptional activator Myb isoform A"/>
    <property type="match status" value="1"/>
</dbReference>
<organism evidence="8 9">
    <name type="scientific">Vairimorpha necatrix</name>
    <dbReference type="NCBI Taxonomy" id="6039"/>
    <lineage>
        <taxon>Eukaryota</taxon>
        <taxon>Fungi</taxon>
        <taxon>Fungi incertae sedis</taxon>
        <taxon>Microsporidia</taxon>
        <taxon>Nosematidae</taxon>
        <taxon>Vairimorpha</taxon>
    </lineage>
</organism>
<dbReference type="GO" id="GO:0042796">
    <property type="term" value="P:snRNA transcription by RNA polymerase III"/>
    <property type="evidence" value="ECO:0007669"/>
    <property type="project" value="TreeGrafter"/>
</dbReference>
<dbReference type="Proteomes" id="UP001334084">
    <property type="component" value="Chromosome 2"/>
</dbReference>
<dbReference type="GeneID" id="90540384"/>
<feature type="domain" description="Myb-like" evidence="5">
    <location>
        <begin position="171"/>
        <end position="222"/>
    </location>
</feature>
<dbReference type="GO" id="GO:0001006">
    <property type="term" value="F:RNA polymerase III type 3 promoter sequence-specific DNA binding"/>
    <property type="evidence" value="ECO:0007669"/>
    <property type="project" value="TreeGrafter"/>
</dbReference>
<dbReference type="EMBL" id="CP142727">
    <property type="protein sequence ID" value="WUR02567.1"/>
    <property type="molecule type" value="Genomic_DNA"/>
</dbReference>
<dbReference type="InterPro" id="IPR051575">
    <property type="entry name" value="Myb-like_DNA-bd"/>
</dbReference>
<keyword evidence="1" id="KW-0805">Transcription regulation</keyword>
<dbReference type="InterPro" id="IPR001005">
    <property type="entry name" value="SANT/Myb"/>
</dbReference>
<evidence type="ECO:0000259" key="6">
    <source>
        <dbReference type="PROSITE" id="PS51293"/>
    </source>
</evidence>
<evidence type="ECO:0000313" key="8">
    <source>
        <dbReference type="EMBL" id="WUR02567.1"/>
    </source>
</evidence>
<dbReference type="CDD" id="cd00167">
    <property type="entry name" value="SANT"/>
    <property type="match status" value="2"/>
</dbReference>
<evidence type="ECO:0000256" key="4">
    <source>
        <dbReference type="ARBA" id="ARBA00023242"/>
    </source>
</evidence>
<dbReference type="Pfam" id="PF00249">
    <property type="entry name" value="Myb_DNA-binding"/>
    <property type="match status" value="1"/>
</dbReference>
<reference evidence="8" key="1">
    <citation type="journal article" date="2024" name="BMC Genomics">
        <title>Functional annotation of a divergent genome using sequence and structure-based similarity.</title>
        <authorList>
            <person name="Svedberg D."/>
            <person name="Winiger R.R."/>
            <person name="Berg A."/>
            <person name="Sharma H."/>
            <person name="Tellgren-Roth C."/>
            <person name="Debrunner-Vossbrinck B.A."/>
            <person name="Vossbrinck C.R."/>
            <person name="Barandun J."/>
        </authorList>
    </citation>
    <scope>NUCLEOTIDE SEQUENCE</scope>
    <source>
        <strain evidence="8">Illinois isolate</strain>
    </source>
</reference>
<dbReference type="Pfam" id="PF13921">
    <property type="entry name" value="Myb_DNA-bind_6"/>
    <property type="match status" value="1"/>
</dbReference>
<feature type="domain" description="SANT" evidence="6">
    <location>
        <begin position="126"/>
        <end position="177"/>
    </location>
</feature>
<keyword evidence="2" id="KW-0238">DNA-binding</keyword>
<proteinExistence type="predicted"/>
<dbReference type="Gene3D" id="1.10.10.60">
    <property type="entry name" value="Homeodomain-like"/>
    <property type="match status" value="2"/>
</dbReference>
<gene>
    <name evidence="8" type="ORF">VNE69_02094</name>
</gene>
<dbReference type="SMART" id="SM00717">
    <property type="entry name" value="SANT"/>
    <property type="match status" value="3"/>
</dbReference>
<dbReference type="PROSITE" id="PS51294">
    <property type="entry name" value="HTH_MYB"/>
    <property type="match status" value="2"/>
</dbReference>
<evidence type="ECO:0000256" key="2">
    <source>
        <dbReference type="ARBA" id="ARBA00023125"/>
    </source>
</evidence>
<dbReference type="InterPro" id="IPR017930">
    <property type="entry name" value="Myb_dom"/>
</dbReference>
<dbReference type="SUPFAM" id="SSF50978">
    <property type="entry name" value="WD40 repeat-like"/>
    <property type="match status" value="1"/>
</dbReference>
<evidence type="ECO:0000256" key="1">
    <source>
        <dbReference type="ARBA" id="ARBA00023015"/>
    </source>
</evidence>
<keyword evidence="9" id="KW-1185">Reference proteome</keyword>
<evidence type="ECO:0000259" key="7">
    <source>
        <dbReference type="PROSITE" id="PS51294"/>
    </source>
</evidence>